<dbReference type="OrthoDB" id="9812205at2"/>
<sequence length="68" mass="7319">MTAQIDGWLREILRCPVCTGELIDGTAPDGAAELQCAGDCEQPGQRRGYPIENGIPVMLADEARVFTV</sequence>
<dbReference type="SUPFAM" id="SSF158997">
    <property type="entry name" value="Trm112p-like"/>
    <property type="match status" value="1"/>
</dbReference>
<evidence type="ECO:0000313" key="2">
    <source>
        <dbReference type="Proteomes" id="UP000320806"/>
    </source>
</evidence>
<accession>A0A542EJJ0</accession>
<gene>
    <name evidence="1" type="ORF">FB459_3051</name>
</gene>
<evidence type="ECO:0000313" key="1">
    <source>
        <dbReference type="EMBL" id="TQJ15495.1"/>
    </source>
</evidence>
<dbReference type="Gene3D" id="2.20.25.10">
    <property type="match status" value="1"/>
</dbReference>
<name>A0A542EJJ0_9MICO</name>
<dbReference type="RefSeq" id="WP_141929043.1">
    <property type="nucleotide sequence ID" value="NZ_BAABCI010000036.1"/>
</dbReference>
<organism evidence="1 2">
    <name type="scientific">Yimella lutea</name>
    <dbReference type="NCBI Taxonomy" id="587872"/>
    <lineage>
        <taxon>Bacteria</taxon>
        <taxon>Bacillati</taxon>
        <taxon>Actinomycetota</taxon>
        <taxon>Actinomycetes</taxon>
        <taxon>Micrococcales</taxon>
        <taxon>Dermacoccaceae</taxon>
        <taxon>Yimella</taxon>
    </lineage>
</organism>
<dbReference type="EMBL" id="VFMO01000001">
    <property type="protein sequence ID" value="TQJ15495.1"/>
    <property type="molecule type" value="Genomic_DNA"/>
</dbReference>
<keyword evidence="2" id="KW-1185">Reference proteome</keyword>
<reference evidence="1 2" key="1">
    <citation type="submission" date="2019-06" db="EMBL/GenBank/DDBJ databases">
        <title>Sequencing the genomes of 1000 actinobacteria strains.</title>
        <authorList>
            <person name="Klenk H.-P."/>
        </authorList>
    </citation>
    <scope>NUCLEOTIDE SEQUENCE [LARGE SCALE GENOMIC DNA]</scope>
    <source>
        <strain evidence="1 2">DSM 19828</strain>
    </source>
</reference>
<comment type="caution">
    <text evidence="1">The sequence shown here is derived from an EMBL/GenBank/DDBJ whole genome shotgun (WGS) entry which is preliminary data.</text>
</comment>
<proteinExistence type="predicted"/>
<dbReference type="Proteomes" id="UP000320806">
    <property type="component" value="Unassembled WGS sequence"/>
</dbReference>
<protein>
    <submittedName>
        <fullName evidence="1">Uncharacterized protein</fullName>
    </submittedName>
</protein>
<dbReference type="AlphaFoldDB" id="A0A542EJJ0"/>